<keyword evidence="2" id="KW-0732">Signal</keyword>
<comment type="caution">
    <text evidence="3">The sequence shown here is derived from an EMBL/GenBank/DDBJ whole genome shotgun (WGS) entry which is preliminary data.</text>
</comment>
<evidence type="ECO:0000256" key="2">
    <source>
        <dbReference type="SAM" id="SignalP"/>
    </source>
</evidence>
<feature type="chain" id="PRO_5045716268" evidence="2">
    <location>
        <begin position="34"/>
        <end position="329"/>
    </location>
</feature>
<dbReference type="CDD" id="cd07012">
    <property type="entry name" value="PBP2_Bug_TTT"/>
    <property type="match status" value="1"/>
</dbReference>
<feature type="signal peptide" evidence="2">
    <location>
        <begin position="1"/>
        <end position="33"/>
    </location>
</feature>
<keyword evidence="4" id="KW-1185">Reference proteome</keyword>
<reference evidence="3 4" key="1">
    <citation type="submission" date="2020-12" db="EMBL/GenBank/DDBJ databases">
        <authorList>
            <person name="Lu T."/>
            <person name="Wang Q."/>
            <person name="Han X."/>
        </authorList>
    </citation>
    <scope>NUCLEOTIDE SEQUENCE [LARGE SCALE GENOMIC DNA]</scope>
    <source>
        <strain evidence="3 4">WQ 585</strain>
    </source>
</reference>
<dbReference type="Proteomes" id="UP000635316">
    <property type="component" value="Unassembled WGS sequence"/>
</dbReference>
<accession>A0ABS1ECX2</accession>
<dbReference type="SUPFAM" id="SSF53850">
    <property type="entry name" value="Periplasmic binding protein-like II"/>
    <property type="match status" value="1"/>
</dbReference>
<evidence type="ECO:0000313" key="4">
    <source>
        <dbReference type="Proteomes" id="UP000635316"/>
    </source>
</evidence>
<dbReference type="EMBL" id="JAENGP010000012">
    <property type="protein sequence ID" value="MBK1781804.1"/>
    <property type="molecule type" value="Genomic_DNA"/>
</dbReference>
<evidence type="ECO:0000256" key="1">
    <source>
        <dbReference type="ARBA" id="ARBA00006987"/>
    </source>
</evidence>
<comment type="similarity">
    <text evidence="1">Belongs to the UPF0065 (bug) family.</text>
</comment>
<dbReference type="Gene3D" id="3.40.190.150">
    <property type="entry name" value="Bordetella uptake gene, domain 1"/>
    <property type="match status" value="1"/>
</dbReference>
<protein>
    <submittedName>
        <fullName evidence="3">Tripartite tricarboxylate transporter substrate binding protein</fullName>
    </submittedName>
</protein>
<dbReference type="InterPro" id="IPR005064">
    <property type="entry name" value="BUG"/>
</dbReference>
<gene>
    <name evidence="3" type="ORF">JHL22_11300</name>
</gene>
<proteinExistence type="inferred from homology"/>
<name>A0ABS1ECX2_9BURK</name>
<dbReference type="Pfam" id="PF03401">
    <property type="entry name" value="TctC"/>
    <property type="match status" value="1"/>
</dbReference>
<dbReference type="PANTHER" id="PTHR42928">
    <property type="entry name" value="TRICARBOXYLATE-BINDING PROTEIN"/>
    <property type="match status" value="1"/>
</dbReference>
<dbReference type="Gene3D" id="3.40.190.10">
    <property type="entry name" value="Periplasmic binding protein-like II"/>
    <property type="match status" value="1"/>
</dbReference>
<sequence>MQNNLRRLSIMKKLALATLAALSPLVLSQQAVAQDKWPSKPITVIVPYTPGGSTDTVSRVVMQKLSDRLGQTIVIENKPGANSTIGTSQAARSKPDGYTFVTVLAAYSANPHLYKLTYSNDDFEPISHMADLPLFLFTSKQLPVNSVQELVEYGKKNPLNYASSGIGSSAHLTGAHFAKIAGLEMNHIPYKGSAPILADLLSGQVSMVFDPILVPMPYVKEGKLNVLGITSLDKYEGEESVPTLDESGFKGFKMNSWVALMAPAGTPPEIVERVSKEIAEVVKEPEVIEKFRSAGFVPVGSTPAELDALIKRDSELYGNIVKESDIKVQ</sequence>
<organism evidence="3 4">
    <name type="scientific">Advenella mandrilli</name>
    <dbReference type="NCBI Taxonomy" id="2800330"/>
    <lineage>
        <taxon>Bacteria</taxon>
        <taxon>Pseudomonadati</taxon>
        <taxon>Pseudomonadota</taxon>
        <taxon>Betaproteobacteria</taxon>
        <taxon>Burkholderiales</taxon>
        <taxon>Alcaligenaceae</taxon>
    </lineage>
</organism>
<dbReference type="PANTHER" id="PTHR42928:SF5">
    <property type="entry name" value="BLR1237 PROTEIN"/>
    <property type="match status" value="1"/>
</dbReference>
<evidence type="ECO:0000313" key="3">
    <source>
        <dbReference type="EMBL" id="MBK1781804.1"/>
    </source>
</evidence>
<dbReference type="InterPro" id="IPR042100">
    <property type="entry name" value="Bug_dom1"/>
</dbReference>
<dbReference type="PIRSF" id="PIRSF017082">
    <property type="entry name" value="YflP"/>
    <property type="match status" value="1"/>
</dbReference>